<evidence type="ECO:0000313" key="1">
    <source>
        <dbReference type="EMBL" id="SBW10109.1"/>
    </source>
</evidence>
<evidence type="ECO:0008006" key="2">
    <source>
        <dbReference type="Google" id="ProtNLM"/>
    </source>
</evidence>
<sequence>MRYIDTTNLMAKRAHWGNGIELWKNPTLKIDFKNYFHGKCWYTEIFFAGFDVDIDHFRPKSEVAQYKDCYYNAPLEKCGYHWLKNDVHNYRACCIFANRPRGEGGKRTWFPLKKNSPLLTDGGTEIEEPMLLDPCVKSDVNLLSFMGNEIGCTSTDPNEQERVKISSVIYNFMDTDIKQKRIRVWHEVEILLEELESGDISEAACLRRLKEMVSCKAEFSACAISAVNSLLPDHIKHQLDLEL</sequence>
<organism evidence="1">
    <name type="scientific">uncultured Eubacteriales bacterium</name>
    <dbReference type="NCBI Taxonomy" id="172733"/>
    <lineage>
        <taxon>Bacteria</taxon>
        <taxon>Bacillati</taxon>
        <taxon>Bacillota</taxon>
        <taxon>Clostridia</taxon>
        <taxon>Eubacteriales</taxon>
        <taxon>environmental samples</taxon>
    </lineage>
</organism>
<name>A0A212KEK3_9FIRM</name>
<accession>A0A212KEK3</accession>
<protein>
    <recommendedName>
        <fullName evidence="2">TIGR02646 family protein</fullName>
    </recommendedName>
</protein>
<reference evidence="1" key="1">
    <citation type="submission" date="2016-04" db="EMBL/GenBank/DDBJ databases">
        <authorList>
            <person name="Evans L.H."/>
            <person name="Alamgir A."/>
            <person name="Owens N."/>
            <person name="Weber N.D."/>
            <person name="Virtaneva K."/>
            <person name="Barbian K."/>
            <person name="Babar A."/>
            <person name="Rosenke K."/>
        </authorList>
    </citation>
    <scope>NUCLEOTIDE SEQUENCE</scope>
    <source>
        <strain evidence="1">86</strain>
    </source>
</reference>
<gene>
    <name evidence="1" type="ORF">KL86CLO1_12841</name>
</gene>
<dbReference type="AlphaFoldDB" id="A0A212KEK3"/>
<proteinExistence type="predicted"/>
<dbReference type="EMBL" id="FLUN01000001">
    <property type="protein sequence ID" value="SBW10109.1"/>
    <property type="molecule type" value="Genomic_DNA"/>
</dbReference>